<gene>
    <name evidence="2" type="ORF">RCC_08580</name>
</gene>
<dbReference type="AlphaFoldDB" id="A0A2D3VKI0"/>
<accession>A0A2D3VKI0</accession>
<dbReference type="GeneID" id="35603669"/>
<dbReference type="RefSeq" id="XP_023629598.1">
    <property type="nucleotide sequence ID" value="XM_023773830.1"/>
</dbReference>
<feature type="region of interest" description="Disordered" evidence="1">
    <location>
        <begin position="25"/>
        <end position="75"/>
    </location>
</feature>
<evidence type="ECO:0000313" key="2">
    <source>
        <dbReference type="EMBL" id="CZT22874.1"/>
    </source>
</evidence>
<reference evidence="2 3" key="1">
    <citation type="submission" date="2016-03" db="EMBL/GenBank/DDBJ databases">
        <authorList>
            <person name="Ploux O."/>
        </authorList>
    </citation>
    <scope>NUCLEOTIDE SEQUENCE [LARGE SCALE GENOMIC DNA]</scope>
    <source>
        <strain evidence="2 3">URUG2</strain>
    </source>
</reference>
<dbReference type="Proteomes" id="UP000225277">
    <property type="component" value="Unassembled WGS sequence"/>
</dbReference>
<organism evidence="2 3">
    <name type="scientific">Ramularia collo-cygni</name>
    <dbReference type="NCBI Taxonomy" id="112498"/>
    <lineage>
        <taxon>Eukaryota</taxon>
        <taxon>Fungi</taxon>
        <taxon>Dikarya</taxon>
        <taxon>Ascomycota</taxon>
        <taxon>Pezizomycotina</taxon>
        <taxon>Dothideomycetes</taxon>
        <taxon>Dothideomycetidae</taxon>
        <taxon>Mycosphaerellales</taxon>
        <taxon>Mycosphaerellaceae</taxon>
        <taxon>Ramularia</taxon>
    </lineage>
</organism>
<dbReference type="OrthoDB" id="1696305at2759"/>
<dbReference type="EMBL" id="FJUY01000014">
    <property type="protein sequence ID" value="CZT22874.1"/>
    <property type="molecule type" value="Genomic_DNA"/>
</dbReference>
<sequence>MKNYSSSEILDALVKLTKAYPIEPTPEDREELAKLDEQQKRSERDSKLSQEVRAKAKREQQLLEQARGDVAAQSA</sequence>
<evidence type="ECO:0000256" key="1">
    <source>
        <dbReference type="SAM" id="MobiDB-lite"/>
    </source>
</evidence>
<dbReference type="STRING" id="112498.A0A2D3VKI0"/>
<evidence type="ECO:0000313" key="3">
    <source>
        <dbReference type="Proteomes" id="UP000225277"/>
    </source>
</evidence>
<proteinExistence type="predicted"/>
<feature type="compositionally biased region" description="Basic and acidic residues" evidence="1">
    <location>
        <begin position="31"/>
        <end position="61"/>
    </location>
</feature>
<protein>
    <submittedName>
        <fullName evidence="2">Uncharacterized protein</fullName>
    </submittedName>
</protein>
<name>A0A2D3VKI0_9PEZI</name>
<keyword evidence="3" id="KW-1185">Reference proteome</keyword>